<evidence type="ECO:0000259" key="5">
    <source>
        <dbReference type="PROSITE" id="PS50931"/>
    </source>
</evidence>
<comment type="caution">
    <text evidence="6">The sequence shown here is derived from an EMBL/GenBank/DDBJ whole genome shotgun (WGS) entry which is preliminary data.</text>
</comment>
<dbReference type="GO" id="GO:0003677">
    <property type="term" value="F:DNA binding"/>
    <property type="evidence" value="ECO:0007669"/>
    <property type="project" value="UniProtKB-KW"/>
</dbReference>
<dbReference type="InterPro" id="IPR036388">
    <property type="entry name" value="WH-like_DNA-bd_sf"/>
</dbReference>
<name>A0A7W9ZHH8_NOVIT</name>
<evidence type="ECO:0000256" key="1">
    <source>
        <dbReference type="ARBA" id="ARBA00009437"/>
    </source>
</evidence>
<evidence type="ECO:0000256" key="2">
    <source>
        <dbReference type="ARBA" id="ARBA00023015"/>
    </source>
</evidence>
<dbReference type="InterPro" id="IPR050389">
    <property type="entry name" value="LysR-type_TF"/>
</dbReference>
<dbReference type="InterPro" id="IPR005119">
    <property type="entry name" value="LysR_subst-bd"/>
</dbReference>
<dbReference type="GO" id="GO:0003700">
    <property type="term" value="F:DNA-binding transcription factor activity"/>
    <property type="evidence" value="ECO:0007669"/>
    <property type="project" value="InterPro"/>
</dbReference>
<dbReference type="RefSeq" id="WP_184263203.1">
    <property type="nucleotide sequence ID" value="NZ_JACIIX010000005.1"/>
</dbReference>
<keyword evidence="4" id="KW-0804">Transcription</keyword>
<dbReference type="Proteomes" id="UP000544872">
    <property type="component" value="Unassembled WGS sequence"/>
</dbReference>
<keyword evidence="3 6" id="KW-0238">DNA-binding</keyword>
<dbReference type="Gene3D" id="3.40.190.10">
    <property type="entry name" value="Periplasmic binding protein-like II"/>
    <property type="match status" value="2"/>
</dbReference>
<keyword evidence="7" id="KW-1185">Reference proteome</keyword>
<dbReference type="PANTHER" id="PTHR30118">
    <property type="entry name" value="HTH-TYPE TRANSCRIPTIONAL REGULATOR LEUO-RELATED"/>
    <property type="match status" value="1"/>
</dbReference>
<dbReference type="Pfam" id="PF00126">
    <property type="entry name" value="HTH_1"/>
    <property type="match status" value="1"/>
</dbReference>
<evidence type="ECO:0000256" key="3">
    <source>
        <dbReference type="ARBA" id="ARBA00023125"/>
    </source>
</evidence>
<reference evidence="6 7" key="1">
    <citation type="submission" date="2020-08" db="EMBL/GenBank/DDBJ databases">
        <title>Genomic Encyclopedia of Type Strains, Phase IV (KMG-IV): sequencing the most valuable type-strain genomes for metagenomic binning, comparative biology and taxonomic classification.</title>
        <authorList>
            <person name="Goeker M."/>
        </authorList>
    </citation>
    <scope>NUCLEOTIDE SEQUENCE [LARGE SCALE GENOMIC DNA]</scope>
    <source>
        <strain evidence="6 7">DSM 11590</strain>
    </source>
</reference>
<dbReference type="CDD" id="cd08459">
    <property type="entry name" value="PBP2_DntR_NahR_LinR_like"/>
    <property type="match status" value="1"/>
</dbReference>
<organism evidence="6 7">
    <name type="scientific">Novispirillum itersonii</name>
    <name type="common">Aquaspirillum itersonii</name>
    <dbReference type="NCBI Taxonomy" id="189"/>
    <lineage>
        <taxon>Bacteria</taxon>
        <taxon>Pseudomonadati</taxon>
        <taxon>Pseudomonadota</taxon>
        <taxon>Alphaproteobacteria</taxon>
        <taxon>Rhodospirillales</taxon>
        <taxon>Novispirillaceae</taxon>
        <taxon>Novispirillum</taxon>
    </lineage>
</organism>
<evidence type="ECO:0000256" key="4">
    <source>
        <dbReference type="ARBA" id="ARBA00023163"/>
    </source>
</evidence>
<evidence type="ECO:0000313" key="7">
    <source>
        <dbReference type="Proteomes" id="UP000544872"/>
    </source>
</evidence>
<dbReference type="InterPro" id="IPR036390">
    <property type="entry name" value="WH_DNA-bd_sf"/>
</dbReference>
<proteinExistence type="inferred from homology"/>
<keyword evidence="2" id="KW-0805">Transcription regulation</keyword>
<dbReference type="AlphaFoldDB" id="A0A7W9ZHH8"/>
<dbReference type="PANTHER" id="PTHR30118:SF15">
    <property type="entry name" value="TRANSCRIPTIONAL REGULATORY PROTEIN"/>
    <property type="match status" value="1"/>
</dbReference>
<dbReference type="SUPFAM" id="SSF53850">
    <property type="entry name" value="Periplasmic binding protein-like II"/>
    <property type="match status" value="1"/>
</dbReference>
<evidence type="ECO:0000313" key="6">
    <source>
        <dbReference type="EMBL" id="MBB6210374.1"/>
    </source>
</evidence>
<dbReference type="InterPro" id="IPR000847">
    <property type="entry name" value="LysR_HTH_N"/>
</dbReference>
<dbReference type="PROSITE" id="PS50931">
    <property type="entry name" value="HTH_LYSR"/>
    <property type="match status" value="1"/>
</dbReference>
<sequence length="315" mass="34171">MDLKNVDLNLLVVFNDLLNTGRVGQTAERLGMTQPAVSNCLARLRRLLGDDLFIRTQQGMVPTPYAEALAEPVSYALGAIHSALNQSVVFDPARSRQNFVIAMTDIGEIHFLPALMARLAAVAPGVSVSTVRNLSIDLPREMEAGNVHLAIGLLPDLQTGFFQRRLFGQHYVCLYRHGHPLDHPGGMTLEDFTAAEHVGVVAAGTGHGIVDDLLARMGVARRLRLQVPHFVAVGHILRNTDMVATVPQVLAQCIAGPFGLSWCAHPVSLPEVSIGLFWHSKFHRDAANQWLRAQIVAIRPDGVDGGRTEDGATAL</sequence>
<gene>
    <name evidence="6" type="ORF">FHS48_001789</name>
</gene>
<dbReference type="SUPFAM" id="SSF46785">
    <property type="entry name" value="Winged helix' DNA-binding domain"/>
    <property type="match status" value="1"/>
</dbReference>
<dbReference type="Pfam" id="PF03466">
    <property type="entry name" value="LysR_substrate"/>
    <property type="match status" value="1"/>
</dbReference>
<feature type="domain" description="HTH lysR-type" evidence="5">
    <location>
        <begin position="6"/>
        <end position="63"/>
    </location>
</feature>
<dbReference type="Gene3D" id="1.10.10.10">
    <property type="entry name" value="Winged helix-like DNA-binding domain superfamily/Winged helix DNA-binding domain"/>
    <property type="match status" value="1"/>
</dbReference>
<dbReference type="EMBL" id="JACIIX010000005">
    <property type="protein sequence ID" value="MBB6210374.1"/>
    <property type="molecule type" value="Genomic_DNA"/>
</dbReference>
<comment type="similarity">
    <text evidence="1">Belongs to the LysR transcriptional regulatory family.</text>
</comment>
<protein>
    <submittedName>
        <fullName evidence="6">DNA-binding transcriptional LysR family regulator</fullName>
    </submittedName>
</protein>
<dbReference type="PRINTS" id="PR00039">
    <property type="entry name" value="HTHLYSR"/>
</dbReference>
<accession>A0A7W9ZHH8</accession>